<reference evidence="1 2" key="1">
    <citation type="submission" date="2014-04" db="EMBL/GenBank/DDBJ databases">
        <title>Aquimarina sp. 22II-S11-z7 Genome Sequencing.</title>
        <authorList>
            <person name="Lai Q."/>
        </authorList>
    </citation>
    <scope>NUCLEOTIDE SEQUENCE [LARGE SCALE GENOMIC DNA]</scope>
    <source>
        <strain evidence="1 2">22II-S11-z7</strain>
    </source>
</reference>
<protein>
    <submittedName>
        <fullName evidence="1">Uncharacterized protein</fullName>
    </submittedName>
</protein>
<dbReference type="AlphaFoldDB" id="A0A023BSQ6"/>
<sequence length="334" mass="38117">MKTVFYIILFTGFGFYGIAQKPIEQFNKSFIAYTIPEKDLLPENVAYDPTDKSFYIGSTRKGKIIKRSKDGTHRDFVQPQQDGLHMIIGMKIDPVRRHLWVCSSGGSNLIGYSRKDKNEGRPAGIFKYDLQTGKLIKKYWIDIPGEAHFFNDMVLDTSGNLYATHMFSSPMLYTIQNNEDELKVLTRFSEIKYPNGITISDDQTYLFVAHAEGITRIHIKTKKKENIQYLEDADTNSSKSIDGLYFYKNSLIGIQPGKNSVRKFVLNAKQNAITKTVLLEHNHPMMNNPTTGVLVDNELYYIANAQFGSFNKDGSLFAIEKLYEPTILKVKLDD</sequence>
<gene>
    <name evidence="1" type="ORF">ATO12_18565</name>
</gene>
<dbReference type="OrthoDB" id="8584394at2"/>
<dbReference type="STRING" id="1317122.ATO12_18565"/>
<dbReference type="RefSeq" id="WP_034242792.1">
    <property type="nucleotide sequence ID" value="NZ_AQRA01000006.1"/>
</dbReference>
<proteinExistence type="predicted"/>
<dbReference type="Proteomes" id="UP000023541">
    <property type="component" value="Unassembled WGS sequence"/>
</dbReference>
<dbReference type="InterPro" id="IPR011042">
    <property type="entry name" value="6-blade_b-propeller_TolB-like"/>
</dbReference>
<evidence type="ECO:0000313" key="1">
    <source>
        <dbReference type="EMBL" id="EZH73020.1"/>
    </source>
</evidence>
<dbReference type="Gene3D" id="2.120.10.30">
    <property type="entry name" value="TolB, C-terminal domain"/>
    <property type="match status" value="1"/>
</dbReference>
<comment type="caution">
    <text evidence="1">The sequence shown here is derived from an EMBL/GenBank/DDBJ whole genome shotgun (WGS) entry which is preliminary data.</text>
</comment>
<dbReference type="eggNOG" id="COG3391">
    <property type="taxonomic scope" value="Bacteria"/>
</dbReference>
<accession>A0A023BSQ6</accession>
<organism evidence="1 2">
    <name type="scientific">Aquimarina atlantica</name>
    <dbReference type="NCBI Taxonomy" id="1317122"/>
    <lineage>
        <taxon>Bacteria</taxon>
        <taxon>Pseudomonadati</taxon>
        <taxon>Bacteroidota</taxon>
        <taxon>Flavobacteriia</taxon>
        <taxon>Flavobacteriales</taxon>
        <taxon>Flavobacteriaceae</taxon>
        <taxon>Aquimarina</taxon>
    </lineage>
</organism>
<keyword evidence="2" id="KW-1185">Reference proteome</keyword>
<evidence type="ECO:0000313" key="2">
    <source>
        <dbReference type="Proteomes" id="UP000023541"/>
    </source>
</evidence>
<name>A0A023BSQ6_9FLAO</name>
<dbReference type="SUPFAM" id="SSF63829">
    <property type="entry name" value="Calcium-dependent phosphotriesterase"/>
    <property type="match status" value="1"/>
</dbReference>
<dbReference type="EMBL" id="AQRA01000006">
    <property type="protein sequence ID" value="EZH73020.1"/>
    <property type="molecule type" value="Genomic_DNA"/>
</dbReference>